<dbReference type="PANTHER" id="PTHR37313">
    <property type="entry name" value="UPF0749 PROTEIN RV1825"/>
    <property type="match status" value="1"/>
</dbReference>
<comment type="caution">
    <text evidence="3">The sequence shown here is derived from an EMBL/GenBank/DDBJ whole genome shotgun (WGS) entry which is preliminary data.</text>
</comment>
<dbReference type="AlphaFoldDB" id="A0A267MJ62"/>
<accession>A0A267MJ62</accession>
<name>A0A267MJ62_9FIRM</name>
<keyword evidence="2" id="KW-0175">Coiled coil</keyword>
<proteinExistence type="inferred from homology"/>
<sequence length="240" mass="27074">MNNKSGKWVILFFCLILGITISLELKNVKERYLYAPLKEIHDYKIVLESEKQEIKKIKEVIREMNKKILAYENIKDDDGKLKYEMLDELKNQKAMAGFSELEGPGIILTVDDSKRDLFEGEDPNNVIVHDADVLNLVNDLKVAGSEAISINGQRIINTTELICAGHSIRINNQFFAQPFVIKAIGEPKTLEASLIAPGTYGALLKEFGLYIEVNTSSHINIPAYEEGLNVKYMKVIKEGE</sequence>
<dbReference type="Gene3D" id="3.30.70.1880">
    <property type="entry name" value="Protein of unknown function DUF881"/>
    <property type="match status" value="1"/>
</dbReference>
<dbReference type="OrthoDB" id="9776196at2"/>
<dbReference type="Pfam" id="PF05949">
    <property type="entry name" value="DUF881"/>
    <property type="match status" value="1"/>
</dbReference>
<dbReference type="RefSeq" id="WP_095134187.1">
    <property type="nucleotide sequence ID" value="NZ_NIBG01000011.1"/>
</dbReference>
<gene>
    <name evidence="3" type="ORF">CCE28_13130</name>
</gene>
<organism evidence="3 4">
    <name type="scientific">Anaeromicrobium sediminis</name>
    <dbReference type="NCBI Taxonomy" id="1478221"/>
    <lineage>
        <taxon>Bacteria</taxon>
        <taxon>Bacillati</taxon>
        <taxon>Bacillota</taxon>
        <taxon>Clostridia</taxon>
        <taxon>Peptostreptococcales</taxon>
        <taxon>Thermotaleaceae</taxon>
        <taxon>Anaeromicrobium</taxon>
    </lineage>
</organism>
<evidence type="ECO:0008006" key="5">
    <source>
        <dbReference type="Google" id="ProtNLM"/>
    </source>
</evidence>
<keyword evidence="4" id="KW-1185">Reference proteome</keyword>
<dbReference type="EMBL" id="NIBG01000011">
    <property type="protein sequence ID" value="PAB58833.1"/>
    <property type="molecule type" value="Genomic_DNA"/>
</dbReference>
<evidence type="ECO:0000256" key="1">
    <source>
        <dbReference type="ARBA" id="ARBA00009108"/>
    </source>
</evidence>
<dbReference type="PANTHER" id="PTHR37313:SF2">
    <property type="entry name" value="UPF0749 PROTEIN YLXX"/>
    <property type="match status" value="1"/>
</dbReference>
<feature type="coiled-coil region" evidence="2">
    <location>
        <begin position="40"/>
        <end position="74"/>
    </location>
</feature>
<comment type="similarity">
    <text evidence="1">Belongs to the UPF0749 family.</text>
</comment>
<evidence type="ECO:0000313" key="4">
    <source>
        <dbReference type="Proteomes" id="UP000216024"/>
    </source>
</evidence>
<dbReference type="Proteomes" id="UP000216024">
    <property type="component" value="Unassembled WGS sequence"/>
</dbReference>
<dbReference type="InterPro" id="IPR010273">
    <property type="entry name" value="DUF881"/>
</dbReference>
<evidence type="ECO:0000313" key="3">
    <source>
        <dbReference type="EMBL" id="PAB58833.1"/>
    </source>
</evidence>
<protein>
    <recommendedName>
        <fullName evidence="5">Division initiation protein</fullName>
    </recommendedName>
</protein>
<evidence type="ECO:0000256" key="2">
    <source>
        <dbReference type="SAM" id="Coils"/>
    </source>
</evidence>
<reference evidence="3 4" key="1">
    <citation type="submission" date="2017-06" db="EMBL/GenBank/DDBJ databases">
        <title>Draft genome sequence of anaerobic fermentative bacterium Anaeromicrobium sediminis DY2726D isolated from West Pacific Ocean sediments.</title>
        <authorList>
            <person name="Zeng X."/>
        </authorList>
    </citation>
    <scope>NUCLEOTIDE SEQUENCE [LARGE SCALE GENOMIC DNA]</scope>
    <source>
        <strain evidence="3 4">DY2726D</strain>
    </source>
</reference>